<dbReference type="CDD" id="cd00093">
    <property type="entry name" value="HTH_XRE"/>
    <property type="match status" value="1"/>
</dbReference>
<dbReference type="SUPFAM" id="SSF47413">
    <property type="entry name" value="lambda repressor-like DNA-binding domains"/>
    <property type="match status" value="1"/>
</dbReference>
<dbReference type="Pfam" id="PF13413">
    <property type="entry name" value="HTH_25"/>
    <property type="match status" value="1"/>
</dbReference>
<dbReference type="RefSeq" id="WP_135084899.1">
    <property type="nucleotide sequence ID" value="NZ_SPDV01000009.1"/>
</dbReference>
<feature type="compositionally biased region" description="Low complexity" evidence="1">
    <location>
        <begin position="156"/>
        <end position="171"/>
    </location>
</feature>
<dbReference type="Gene3D" id="1.10.260.40">
    <property type="entry name" value="lambda repressor-like DNA-binding domains"/>
    <property type="match status" value="1"/>
</dbReference>
<keyword evidence="2" id="KW-1133">Transmembrane helix</keyword>
<dbReference type="EMBL" id="SPDV01000009">
    <property type="protein sequence ID" value="TFI59153.1"/>
    <property type="molecule type" value="Genomic_DNA"/>
</dbReference>
<name>A0A4Y8ZT14_9SPHN</name>
<feature type="transmembrane region" description="Helical" evidence="2">
    <location>
        <begin position="116"/>
        <end position="134"/>
    </location>
</feature>
<reference evidence="4 5" key="1">
    <citation type="submission" date="2019-03" db="EMBL/GenBank/DDBJ databases">
        <title>Genome sequence of Sphingomonas sp. 17J27-24.</title>
        <authorList>
            <person name="Kim M."/>
            <person name="Maeng S."/>
            <person name="Sathiyaraj S."/>
        </authorList>
    </citation>
    <scope>NUCLEOTIDE SEQUENCE [LARGE SCALE GENOMIC DNA]</scope>
    <source>
        <strain evidence="4 5">17J27-24</strain>
    </source>
</reference>
<comment type="caution">
    <text evidence="4">The sequence shown here is derived from an EMBL/GenBank/DDBJ whole genome shotgun (WGS) entry which is preliminary data.</text>
</comment>
<keyword evidence="2" id="KW-0472">Membrane</keyword>
<dbReference type="Proteomes" id="UP000298213">
    <property type="component" value="Unassembled WGS sequence"/>
</dbReference>
<dbReference type="InterPro" id="IPR001387">
    <property type="entry name" value="Cro/C1-type_HTH"/>
</dbReference>
<evidence type="ECO:0000256" key="2">
    <source>
        <dbReference type="SAM" id="Phobius"/>
    </source>
</evidence>
<sequence>MALVADTLEGKTHGRTVGDRLRVAREGKGLTLQELALQTRIPIRHLEHIERGEWDSLPAATYSVGFARSYAQAVGLDPSDVGGEVRQQLGMSRSATGPVTAQYEPADPARVPPRSIALIAAGIAVVLIIAFIIWRSNAVDDPTPEPQILEAPAPAPKAAAPRAQQPQAPIAANGPVVLTATEDVWMRIDNANGGPALYQGTLKAGERYEVPAAAPAPQIRTGRPQSLRVTVGQTIIPPLGDPDRTISRVSLRAADLIARAQGSAPAGGAMAPAAGPVAAAPGQVPAR</sequence>
<evidence type="ECO:0000313" key="5">
    <source>
        <dbReference type="Proteomes" id="UP000298213"/>
    </source>
</evidence>
<dbReference type="PANTHER" id="PTHR34475">
    <property type="match status" value="1"/>
</dbReference>
<gene>
    <name evidence="4" type="ORF">E2493_06405</name>
</gene>
<dbReference type="Pfam" id="PF13464">
    <property type="entry name" value="RodZ_C"/>
    <property type="match status" value="1"/>
</dbReference>
<accession>A0A4Y8ZT14</accession>
<proteinExistence type="predicted"/>
<evidence type="ECO:0000313" key="4">
    <source>
        <dbReference type="EMBL" id="TFI59153.1"/>
    </source>
</evidence>
<protein>
    <submittedName>
        <fullName evidence="4">Helix-turn-helix domain-containing protein</fullName>
    </submittedName>
</protein>
<keyword evidence="5" id="KW-1185">Reference proteome</keyword>
<dbReference type="InterPro" id="IPR025194">
    <property type="entry name" value="RodZ-like_C"/>
</dbReference>
<feature type="region of interest" description="Disordered" evidence="1">
    <location>
        <begin position="264"/>
        <end position="287"/>
    </location>
</feature>
<dbReference type="SMART" id="SM00530">
    <property type="entry name" value="HTH_XRE"/>
    <property type="match status" value="1"/>
</dbReference>
<keyword evidence="2" id="KW-0812">Transmembrane</keyword>
<evidence type="ECO:0000259" key="3">
    <source>
        <dbReference type="SMART" id="SM00530"/>
    </source>
</evidence>
<dbReference type="OrthoDB" id="9790252at2"/>
<dbReference type="InterPro" id="IPR050400">
    <property type="entry name" value="Bact_Cytoskel_RodZ"/>
</dbReference>
<evidence type="ECO:0000256" key="1">
    <source>
        <dbReference type="SAM" id="MobiDB-lite"/>
    </source>
</evidence>
<dbReference type="PANTHER" id="PTHR34475:SF1">
    <property type="entry name" value="CYTOSKELETON PROTEIN RODZ"/>
    <property type="match status" value="1"/>
</dbReference>
<dbReference type="GO" id="GO:0003677">
    <property type="term" value="F:DNA binding"/>
    <property type="evidence" value="ECO:0007669"/>
    <property type="project" value="InterPro"/>
</dbReference>
<feature type="region of interest" description="Disordered" evidence="1">
    <location>
        <begin position="145"/>
        <end position="171"/>
    </location>
</feature>
<organism evidence="4 5">
    <name type="scientific">Sphingomonas parva</name>
    <dbReference type="NCBI Taxonomy" id="2555898"/>
    <lineage>
        <taxon>Bacteria</taxon>
        <taxon>Pseudomonadati</taxon>
        <taxon>Pseudomonadota</taxon>
        <taxon>Alphaproteobacteria</taxon>
        <taxon>Sphingomonadales</taxon>
        <taxon>Sphingomonadaceae</taxon>
        <taxon>Sphingomonas</taxon>
    </lineage>
</organism>
<dbReference type="AlphaFoldDB" id="A0A4Y8ZT14"/>
<dbReference type="InterPro" id="IPR010982">
    <property type="entry name" value="Lambda_DNA-bd_dom_sf"/>
</dbReference>
<feature type="domain" description="HTH cro/C1-type" evidence="3">
    <location>
        <begin position="20"/>
        <end position="81"/>
    </location>
</feature>